<keyword evidence="2" id="KW-1185">Reference proteome</keyword>
<evidence type="ECO:0000313" key="1">
    <source>
        <dbReference type="EMBL" id="KAL3771184.1"/>
    </source>
</evidence>
<proteinExistence type="predicted"/>
<comment type="caution">
    <text evidence="1">The sequence shown here is derived from an EMBL/GenBank/DDBJ whole genome shotgun (WGS) entry which is preliminary data.</text>
</comment>
<gene>
    <name evidence="1" type="ORF">ACHAWO_012480</name>
</gene>
<reference evidence="1 2" key="1">
    <citation type="submission" date="2024-10" db="EMBL/GenBank/DDBJ databases">
        <title>Updated reference genomes for cyclostephanoid diatoms.</title>
        <authorList>
            <person name="Roberts W.R."/>
            <person name="Alverson A.J."/>
        </authorList>
    </citation>
    <scope>NUCLEOTIDE SEQUENCE [LARGE SCALE GENOMIC DNA]</scope>
    <source>
        <strain evidence="1 2">AJA010-31</strain>
    </source>
</reference>
<protein>
    <submittedName>
        <fullName evidence="1">Uncharacterized protein</fullName>
    </submittedName>
</protein>
<sequence length="96" mass="10946">MHKNKESLSLWPSCSFFEKLYSTVTVDNSETLCADIICVKVTKFQLELVPLVEMATSIAEWREIEVVCHSSISHIIKGIVYSFPACCERLFQRVTS</sequence>
<organism evidence="1 2">
    <name type="scientific">Cyclotella atomus</name>
    <dbReference type="NCBI Taxonomy" id="382360"/>
    <lineage>
        <taxon>Eukaryota</taxon>
        <taxon>Sar</taxon>
        <taxon>Stramenopiles</taxon>
        <taxon>Ochrophyta</taxon>
        <taxon>Bacillariophyta</taxon>
        <taxon>Coscinodiscophyceae</taxon>
        <taxon>Thalassiosirophycidae</taxon>
        <taxon>Stephanodiscales</taxon>
        <taxon>Stephanodiscaceae</taxon>
        <taxon>Cyclotella</taxon>
    </lineage>
</organism>
<dbReference type="Proteomes" id="UP001530400">
    <property type="component" value="Unassembled WGS sequence"/>
</dbReference>
<dbReference type="EMBL" id="JALLPJ020001292">
    <property type="protein sequence ID" value="KAL3771184.1"/>
    <property type="molecule type" value="Genomic_DNA"/>
</dbReference>
<name>A0ABD3N4X8_9STRA</name>
<evidence type="ECO:0000313" key="2">
    <source>
        <dbReference type="Proteomes" id="UP001530400"/>
    </source>
</evidence>
<accession>A0ABD3N4X8</accession>
<dbReference type="AlphaFoldDB" id="A0ABD3N4X8"/>